<dbReference type="GO" id="GO:0046872">
    <property type="term" value="F:metal ion binding"/>
    <property type="evidence" value="ECO:0007669"/>
    <property type="project" value="UniProtKB-KW"/>
</dbReference>
<dbReference type="GO" id="GO:0005886">
    <property type="term" value="C:plasma membrane"/>
    <property type="evidence" value="ECO:0007669"/>
    <property type="project" value="UniProtKB-SubCell"/>
</dbReference>
<keyword evidence="5 14" id="KW-0812">Transmembrane</keyword>
<organism evidence="15 16">
    <name type="scientific">Kosmotoga pacifica</name>
    <dbReference type="NCBI Taxonomy" id="1330330"/>
    <lineage>
        <taxon>Bacteria</taxon>
        <taxon>Thermotogati</taxon>
        <taxon>Thermotogota</taxon>
        <taxon>Thermotogae</taxon>
        <taxon>Kosmotogales</taxon>
        <taxon>Kosmotogaceae</taxon>
        <taxon>Kosmotoga</taxon>
    </lineage>
</organism>
<evidence type="ECO:0000256" key="7">
    <source>
        <dbReference type="ARBA" id="ARBA00022989"/>
    </source>
</evidence>
<evidence type="ECO:0000313" key="16">
    <source>
        <dbReference type="Proteomes" id="UP000035159"/>
    </source>
</evidence>
<dbReference type="STRING" id="1330330.IX53_02820"/>
<proteinExistence type="inferred from homology"/>
<dbReference type="GO" id="GO:0062054">
    <property type="term" value="F:fluoride channel activity"/>
    <property type="evidence" value="ECO:0007669"/>
    <property type="project" value="UniProtKB-UniRule"/>
</dbReference>
<keyword evidence="9 14" id="KW-0406">Ion transport</keyword>
<dbReference type="InterPro" id="IPR003691">
    <property type="entry name" value="FluC"/>
</dbReference>
<protein>
    <recommendedName>
        <fullName evidence="14">Fluoride-specific ion channel FluC</fullName>
    </recommendedName>
</protein>
<name>A0A0G2Z5S5_9BACT</name>
<evidence type="ECO:0000256" key="14">
    <source>
        <dbReference type="HAMAP-Rule" id="MF_00454"/>
    </source>
</evidence>
<evidence type="ECO:0000256" key="8">
    <source>
        <dbReference type="ARBA" id="ARBA00023053"/>
    </source>
</evidence>
<evidence type="ECO:0000256" key="9">
    <source>
        <dbReference type="ARBA" id="ARBA00023065"/>
    </source>
</evidence>
<dbReference type="HAMAP" id="MF_00454">
    <property type="entry name" value="FluC"/>
    <property type="match status" value="1"/>
</dbReference>
<gene>
    <name evidence="14" type="primary">fluC</name>
    <name evidence="14" type="synonym">crcB</name>
    <name evidence="15" type="ORF">IX53_02820</name>
</gene>
<comment type="catalytic activity">
    <reaction evidence="13">
        <text>fluoride(in) = fluoride(out)</text>
        <dbReference type="Rhea" id="RHEA:76159"/>
        <dbReference type="ChEBI" id="CHEBI:17051"/>
    </reaction>
    <physiologicalReaction direction="left-to-right" evidence="13">
        <dbReference type="Rhea" id="RHEA:76160"/>
    </physiologicalReaction>
</comment>
<dbReference type="Proteomes" id="UP000035159">
    <property type="component" value="Chromosome"/>
</dbReference>
<accession>A0A0G2Z5S5</accession>
<dbReference type="PANTHER" id="PTHR28259:SF18">
    <property type="entry name" value="FLUORIDE-SPECIFIC ION CHANNEL FLUC"/>
    <property type="match status" value="1"/>
</dbReference>
<dbReference type="KEGG" id="kpf:IX53_02820"/>
<feature type="binding site" evidence="14">
    <location>
        <position position="79"/>
    </location>
    <ligand>
        <name>Na(+)</name>
        <dbReference type="ChEBI" id="CHEBI:29101"/>
        <note>structural</note>
    </ligand>
</feature>
<comment type="activity regulation">
    <text evidence="14">Na(+) is not transported, but it plays an essential structural role and its presence is essential for fluoride channel function.</text>
</comment>
<keyword evidence="4" id="KW-0997">Cell inner membrane</keyword>
<evidence type="ECO:0000256" key="1">
    <source>
        <dbReference type="ARBA" id="ARBA00004651"/>
    </source>
</evidence>
<comment type="subcellular location">
    <subcellularLocation>
        <location evidence="1 14">Cell membrane</location>
        <topology evidence="1 14">Multi-pass membrane protein</topology>
    </subcellularLocation>
</comment>
<comment type="similarity">
    <text evidence="12 14">Belongs to the fluoride channel Fluc/FEX (TC 1.A.43) family.</text>
</comment>
<keyword evidence="16" id="KW-1185">Reference proteome</keyword>
<comment type="function">
    <text evidence="14">Fluoride-specific ion channel. Important for reducing fluoride concentration in the cell, thus reducing its toxicity.</text>
</comment>
<dbReference type="EMBL" id="CP011232">
    <property type="protein sequence ID" value="AKI96927.1"/>
    <property type="molecule type" value="Genomic_DNA"/>
</dbReference>
<feature type="transmembrane region" description="Helical" evidence="14">
    <location>
        <begin position="66"/>
        <end position="86"/>
    </location>
</feature>
<evidence type="ECO:0000256" key="11">
    <source>
        <dbReference type="ARBA" id="ARBA00023303"/>
    </source>
</evidence>
<keyword evidence="7 14" id="KW-1133">Transmembrane helix</keyword>
<keyword evidence="10 14" id="KW-0472">Membrane</keyword>
<dbReference type="RefSeq" id="WP_047754062.1">
    <property type="nucleotide sequence ID" value="NZ_CAJUHA010000019.1"/>
</dbReference>
<feature type="binding site" evidence="14">
    <location>
        <position position="76"/>
    </location>
    <ligand>
        <name>Na(+)</name>
        <dbReference type="ChEBI" id="CHEBI:29101"/>
        <note>structural</note>
    </ligand>
</feature>
<dbReference type="PANTHER" id="PTHR28259">
    <property type="entry name" value="FLUORIDE EXPORT PROTEIN 1-RELATED"/>
    <property type="match status" value="1"/>
</dbReference>
<evidence type="ECO:0000256" key="6">
    <source>
        <dbReference type="ARBA" id="ARBA00022723"/>
    </source>
</evidence>
<feature type="transmembrane region" description="Helical" evidence="14">
    <location>
        <begin position="32"/>
        <end position="54"/>
    </location>
</feature>
<keyword evidence="8 14" id="KW-0915">Sodium</keyword>
<sequence>MTRYLAIGFGGFIGAIARYILSKLINERYGFLSLPLGTVIVNIAGSFVLSLFLAFAFKKTEVSRAFYLFFATGFLGAFTTFSTFSYEGLRLIQEQSYSAFSVYFLLNIFGGFTAAFFGLIIGRSL</sequence>
<feature type="transmembrane region" description="Helical" evidence="14">
    <location>
        <begin position="98"/>
        <end position="121"/>
    </location>
</feature>
<dbReference type="GO" id="GO:0140114">
    <property type="term" value="P:cellular detoxification of fluoride"/>
    <property type="evidence" value="ECO:0007669"/>
    <property type="project" value="UniProtKB-UniRule"/>
</dbReference>
<dbReference type="AlphaFoldDB" id="A0A0G2Z5S5"/>
<evidence type="ECO:0000256" key="13">
    <source>
        <dbReference type="ARBA" id="ARBA00035585"/>
    </source>
</evidence>
<evidence type="ECO:0000256" key="5">
    <source>
        <dbReference type="ARBA" id="ARBA00022692"/>
    </source>
</evidence>
<dbReference type="OrthoDB" id="9922062at2"/>
<keyword evidence="11 14" id="KW-0407">Ion channel</keyword>
<evidence type="ECO:0000256" key="3">
    <source>
        <dbReference type="ARBA" id="ARBA00022475"/>
    </source>
</evidence>
<evidence type="ECO:0000313" key="15">
    <source>
        <dbReference type="EMBL" id="AKI96927.1"/>
    </source>
</evidence>
<reference evidence="15 16" key="1">
    <citation type="submission" date="2015-04" db="EMBL/GenBank/DDBJ databases">
        <title>Complete Genome Sequence of Kosmotoga pacifica SLHLJ1.</title>
        <authorList>
            <person name="Jiang L.J."/>
            <person name="Shao Z.Z."/>
            <person name="Jebbar M."/>
        </authorList>
    </citation>
    <scope>NUCLEOTIDE SEQUENCE [LARGE SCALE GENOMIC DNA]</scope>
    <source>
        <strain evidence="15 16">SLHLJ1</strain>
    </source>
</reference>
<evidence type="ECO:0000256" key="12">
    <source>
        <dbReference type="ARBA" id="ARBA00035120"/>
    </source>
</evidence>
<keyword evidence="2 14" id="KW-0813">Transport</keyword>
<dbReference type="PATRIC" id="fig|1330330.3.peg.567"/>
<keyword evidence="3 14" id="KW-1003">Cell membrane</keyword>
<evidence type="ECO:0000256" key="2">
    <source>
        <dbReference type="ARBA" id="ARBA00022448"/>
    </source>
</evidence>
<evidence type="ECO:0000256" key="10">
    <source>
        <dbReference type="ARBA" id="ARBA00023136"/>
    </source>
</evidence>
<keyword evidence="6 14" id="KW-0479">Metal-binding</keyword>
<dbReference type="NCBIfam" id="TIGR00494">
    <property type="entry name" value="crcB"/>
    <property type="match status" value="1"/>
</dbReference>
<dbReference type="Pfam" id="PF02537">
    <property type="entry name" value="CRCB"/>
    <property type="match status" value="1"/>
</dbReference>
<evidence type="ECO:0000256" key="4">
    <source>
        <dbReference type="ARBA" id="ARBA00022519"/>
    </source>
</evidence>